<dbReference type="Pfam" id="PF13669">
    <property type="entry name" value="Glyoxalase_4"/>
    <property type="match status" value="2"/>
</dbReference>
<dbReference type="GO" id="GO:0051213">
    <property type="term" value="F:dioxygenase activity"/>
    <property type="evidence" value="ECO:0007669"/>
    <property type="project" value="UniProtKB-KW"/>
</dbReference>
<evidence type="ECO:0000256" key="1">
    <source>
        <dbReference type="ARBA" id="ARBA00022723"/>
    </source>
</evidence>
<dbReference type="STRING" id="1884381.SAMN05518846_12167"/>
<name>A0A1I4CTV6_9BACL</name>
<dbReference type="Proteomes" id="UP000198915">
    <property type="component" value="Unassembled WGS sequence"/>
</dbReference>
<evidence type="ECO:0000313" key="3">
    <source>
        <dbReference type="EMBL" id="SFK84050.1"/>
    </source>
</evidence>
<sequence length="319" mass="35507">MTQALLGTSEINQICFVVKDIEKAAGAFATLLGIEKPNWFLTGTQEISQIVYNGVPTPARNKLIFINTPSVQIELIEPDQEPSTMRDFLNQQEGIHHVAVNTDDMKKQLALLGENGYGVIQTGEFTASKGRYAYVNTVPACKTMVELLERDEPQPIPPVKPRTADDPQPLLGTDTLTQIAVVVKDLDEAAEAYCALLGIEKPTVLKEGDSKITQVVYRGEPTEAKARFLFIKTPMIEIELIEPGDSPSTWKEHLETKGEGVHHISFHVKNMDEKIAILEEKGYPVIQKGNFFNGTGRYAYMDTTSDYHVIIELLEKFEA</sequence>
<accession>A0A1I4CTV6</accession>
<dbReference type="PANTHER" id="PTHR43048:SF3">
    <property type="entry name" value="METHYLMALONYL-COA EPIMERASE, MITOCHONDRIAL"/>
    <property type="match status" value="1"/>
</dbReference>
<protein>
    <submittedName>
        <fullName evidence="3">Glyoxalase/Bleomycin resistance protein/Dioxygenase superfamily protein</fullName>
    </submittedName>
</protein>
<gene>
    <name evidence="3" type="ORF">SAMN05518846_12167</name>
</gene>
<keyword evidence="3" id="KW-0223">Dioxygenase</keyword>
<dbReference type="AlphaFoldDB" id="A0A1I4CTV6"/>
<reference evidence="4" key="1">
    <citation type="submission" date="2016-10" db="EMBL/GenBank/DDBJ databases">
        <authorList>
            <person name="Varghese N."/>
            <person name="Submissions S."/>
        </authorList>
    </citation>
    <scope>NUCLEOTIDE SEQUENCE [LARGE SCALE GENOMIC DNA]</scope>
    <source>
        <strain evidence="4">OK042</strain>
    </source>
</reference>
<evidence type="ECO:0000259" key="2">
    <source>
        <dbReference type="PROSITE" id="PS51819"/>
    </source>
</evidence>
<dbReference type="EMBL" id="FORT01000021">
    <property type="protein sequence ID" value="SFK84050.1"/>
    <property type="molecule type" value="Genomic_DNA"/>
</dbReference>
<keyword evidence="1" id="KW-0479">Metal-binding</keyword>
<keyword evidence="3" id="KW-0560">Oxidoreductase</keyword>
<dbReference type="GO" id="GO:0046491">
    <property type="term" value="P:L-methylmalonyl-CoA metabolic process"/>
    <property type="evidence" value="ECO:0007669"/>
    <property type="project" value="TreeGrafter"/>
</dbReference>
<dbReference type="SUPFAM" id="SSF54593">
    <property type="entry name" value="Glyoxalase/Bleomycin resistance protein/Dihydroxybiphenyl dioxygenase"/>
    <property type="match status" value="2"/>
</dbReference>
<dbReference type="Gene3D" id="3.10.180.10">
    <property type="entry name" value="2,3-Dihydroxybiphenyl 1,2-Dioxygenase, domain 1"/>
    <property type="match status" value="2"/>
</dbReference>
<dbReference type="GO" id="GO:0046872">
    <property type="term" value="F:metal ion binding"/>
    <property type="evidence" value="ECO:0007669"/>
    <property type="project" value="UniProtKB-KW"/>
</dbReference>
<dbReference type="PANTHER" id="PTHR43048">
    <property type="entry name" value="METHYLMALONYL-COA EPIMERASE"/>
    <property type="match status" value="1"/>
</dbReference>
<dbReference type="RefSeq" id="WP_092275834.1">
    <property type="nucleotide sequence ID" value="NZ_BJOE01000016.1"/>
</dbReference>
<feature type="domain" description="VOC" evidence="2">
    <location>
        <begin position="175"/>
        <end position="316"/>
    </location>
</feature>
<keyword evidence="4" id="KW-1185">Reference proteome</keyword>
<dbReference type="InterPro" id="IPR051785">
    <property type="entry name" value="MMCE/EMCE_epimerase"/>
</dbReference>
<dbReference type="InterPro" id="IPR037523">
    <property type="entry name" value="VOC_core"/>
</dbReference>
<dbReference type="InterPro" id="IPR029068">
    <property type="entry name" value="Glyas_Bleomycin-R_OHBP_Dase"/>
</dbReference>
<evidence type="ECO:0000313" key="4">
    <source>
        <dbReference type="Proteomes" id="UP000198915"/>
    </source>
</evidence>
<dbReference type="GO" id="GO:0004493">
    <property type="term" value="F:methylmalonyl-CoA epimerase activity"/>
    <property type="evidence" value="ECO:0007669"/>
    <property type="project" value="TreeGrafter"/>
</dbReference>
<proteinExistence type="predicted"/>
<feature type="domain" description="VOC" evidence="2">
    <location>
        <begin position="10"/>
        <end position="150"/>
    </location>
</feature>
<organism evidence="3 4">
    <name type="scientific">Brevibacillus centrosporus</name>
    <dbReference type="NCBI Taxonomy" id="54910"/>
    <lineage>
        <taxon>Bacteria</taxon>
        <taxon>Bacillati</taxon>
        <taxon>Bacillota</taxon>
        <taxon>Bacilli</taxon>
        <taxon>Bacillales</taxon>
        <taxon>Paenibacillaceae</taxon>
        <taxon>Brevibacillus</taxon>
    </lineage>
</organism>
<dbReference type="PROSITE" id="PS51819">
    <property type="entry name" value="VOC"/>
    <property type="match status" value="2"/>
</dbReference>